<dbReference type="STRING" id="662367.SAMN05216167_101865"/>
<name>A0A1I1IE13_9BACT</name>
<accession>A0A1I1IE13</accession>
<keyword evidence="3" id="KW-1185">Reference proteome</keyword>
<protein>
    <recommendedName>
        <fullName evidence="1">3-keto-alpha-glucoside-1,2-lyase/3-keto-2-hydroxy-glucal hydratase domain-containing protein</fullName>
    </recommendedName>
</protein>
<reference evidence="2 3" key="1">
    <citation type="submission" date="2016-10" db="EMBL/GenBank/DDBJ databases">
        <authorList>
            <person name="de Groot N.N."/>
        </authorList>
    </citation>
    <scope>NUCLEOTIDE SEQUENCE [LARGE SCALE GENOMIC DNA]</scope>
    <source>
        <strain evidence="2 3">DSM 26130</strain>
    </source>
</reference>
<dbReference type="Pfam" id="PF06439">
    <property type="entry name" value="3keto-disac_hyd"/>
    <property type="match status" value="1"/>
</dbReference>
<proteinExistence type="predicted"/>
<dbReference type="EMBL" id="FOLQ01000001">
    <property type="protein sequence ID" value="SFC31963.1"/>
    <property type="molecule type" value="Genomic_DNA"/>
</dbReference>
<evidence type="ECO:0000259" key="1">
    <source>
        <dbReference type="Pfam" id="PF06439"/>
    </source>
</evidence>
<organism evidence="2 3">
    <name type="scientific">Spirosoma endophyticum</name>
    <dbReference type="NCBI Taxonomy" id="662367"/>
    <lineage>
        <taxon>Bacteria</taxon>
        <taxon>Pseudomonadati</taxon>
        <taxon>Bacteroidota</taxon>
        <taxon>Cytophagia</taxon>
        <taxon>Cytophagales</taxon>
        <taxon>Cytophagaceae</taxon>
        <taxon>Spirosoma</taxon>
    </lineage>
</organism>
<dbReference type="Proteomes" id="UP000198598">
    <property type="component" value="Unassembled WGS sequence"/>
</dbReference>
<dbReference type="AlphaFoldDB" id="A0A1I1IE13"/>
<feature type="domain" description="3-keto-alpha-glucoside-1,2-lyase/3-keto-2-hydroxy-glucal hydratase" evidence="1">
    <location>
        <begin position="60"/>
        <end position="262"/>
    </location>
</feature>
<dbReference type="Gene3D" id="2.60.120.560">
    <property type="entry name" value="Exo-inulinase, domain 1"/>
    <property type="match status" value="1"/>
</dbReference>
<evidence type="ECO:0000313" key="2">
    <source>
        <dbReference type="EMBL" id="SFC31963.1"/>
    </source>
</evidence>
<dbReference type="InterPro" id="IPR010496">
    <property type="entry name" value="AL/BT2_dom"/>
</dbReference>
<evidence type="ECO:0000313" key="3">
    <source>
        <dbReference type="Proteomes" id="UP000198598"/>
    </source>
</evidence>
<dbReference type="OrthoDB" id="9806233at2"/>
<dbReference type="GO" id="GO:0016787">
    <property type="term" value="F:hydrolase activity"/>
    <property type="evidence" value="ECO:0007669"/>
    <property type="project" value="InterPro"/>
</dbReference>
<sequence length="264" mass="29337">MNHKLFPAIDLAAHTHLLQFRPQLTVGLLALSLTFTSHSVNASINPVKPAMGINEPAKGKWESLFDGKTLTGWHTYLKAGQPVSDKWMVDDGAIHLTDRGAGDLVTDKEYGDFELEIEWKIAEGGNSGIIYHVHEDPKFKSTYNTGPEMQVLDNERHPDAKQGRDGNRTAGSLYDLQKPVTPGAANPAGQWNKAKLIVSKGKAEQYLNGKKTAEYPTSGPEWDKMVSESKFKGWEGFGKYASGHIALQDHGNKVWFRNIRIREL</sequence>
<gene>
    <name evidence="2" type="ORF">SAMN05216167_101865</name>
</gene>